<dbReference type="Proteomes" id="UP000663833">
    <property type="component" value="Unassembled WGS sequence"/>
</dbReference>
<accession>A0A818AGH7</accession>
<comment type="caution">
    <text evidence="1">The sequence shown here is derived from an EMBL/GenBank/DDBJ whole genome shotgun (WGS) entry which is preliminary data.</text>
</comment>
<dbReference type="SUPFAM" id="SSF54713">
    <property type="entry name" value="Elongation factor Ts (EF-Ts), dimerisation domain"/>
    <property type="match status" value="1"/>
</dbReference>
<protein>
    <submittedName>
        <fullName evidence="1">Uncharacterized protein</fullName>
    </submittedName>
</protein>
<reference evidence="1" key="1">
    <citation type="submission" date="2021-02" db="EMBL/GenBank/DDBJ databases">
        <authorList>
            <person name="Nowell W R."/>
        </authorList>
    </citation>
    <scope>NUCLEOTIDE SEQUENCE</scope>
</reference>
<dbReference type="AlphaFoldDB" id="A0A818AGH7"/>
<dbReference type="Gene3D" id="3.30.479.20">
    <property type="entry name" value="Elongation factor Ts, dimerisation domain"/>
    <property type="match status" value="1"/>
</dbReference>
<gene>
    <name evidence="1" type="ORF">LUA448_LOCUS17524</name>
</gene>
<organism evidence="1 2">
    <name type="scientific">Rotaria socialis</name>
    <dbReference type="NCBI Taxonomy" id="392032"/>
    <lineage>
        <taxon>Eukaryota</taxon>
        <taxon>Metazoa</taxon>
        <taxon>Spiralia</taxon>
        <taxon>Gnathifera</taxon>
        <taxon>Rotifera</taxon>
        <taxon>Eurotatoria</taxon>
        <taxon>Bdelloidea</taxon>
        <taxon>Philodinida</taxon>
        <taxon>Philodinidae</taxon>
        <taxon>Rotaria</taxon>
    </lineage>
</organism>
<name>A0A818AGH7_9BILA</name>
<evidence type="ECO:0000313" key="2">
    <source>
        <dbReference type="Proteomes" id="UP000663833"/>
    </source>
</evidence>
<proteinExistence type="predicted"/>
<sequence length="82" mass="9738">MFYAIEIQDTKQFGRLLAQHIVATRSKTIGLNEKKQLGNDEDRLLYQKWMHTDDKKKTVEIFLNENQLNVNDFARFECGEEM</sequence>
<dbReference type="EMBL" id="CAJNYD010002196">
    <property type="protein sequence ID" value="CAF3400354.1"/>
    <property type="molecule type" value="Genomic_DNA"/>
</dbReference>
<dbReference type="InterPro" id="IPR036402">
    <property type="entry name" value="EF-Ts_dimer_sf"/>
</dbReference>
<evidence type="ECO:0000313" key="1">
    <source>
        <dbReference type="EMBL" id="CAF3400354.1"/>
    </source>
</evidence>